<dbReference type="InterPro" id="IPR044506">
    <property type="entry name" value="CDC14_C"/>
</dbReference>
<evidence type="ECO:0000313" key="17">
    <source>
        <dbReference type="EMBL" id="CAB9501748.1"/>
    </source>
</evidence>
<evidence type="ECO:0000256" key="3">
    <source>
        <dbReference type="ARBA" id="ARBA00007315"/>
    </source>
</evidence>
<evidence type="ECO:0000256" key="11">
    <source>
        <dbReference type="ARBA" id="ARBA00023242"/>
    </source>
</evidence>
<feature type="compositionally biased region" description="Basic residues" evidence="14">
    <location>
        <begin position="489"/>
        <end position="498"/>
    </location>
</feature>
<evidence type="ECO:0000256" key="8">
    <source>
        <dbReference type="ARBA" id="ARBA00022776"/>
    </source>
</evidence>
<feature type="compositionally biased region" description="Basic and acidic residues" evidence="14">
    <location>
        <begin position="512"/>
        <end position="523"/>
    </location>
</feature>
<reference evidence="17" key="1">
    <citation type="submission" date="2020-06" db="EMBL/GenBank/DDBJ databases">
        <authorList>
            <consortium name="Plant Systems Biology data submission"/>
        </authorList>
    </citation>
    <scope>NUCLEOTIDE SEQUENCE</scope>
    <source>
        <strain evidence="17">D6</strain>
    </source>
</reference>
<dbReference type="SUPFAM" id="SSF52799">
    <property type="entry name" value="(Phosphotyrosine protein) phosphatases II"/>
    <property type="match status" value="2"/>
</dbReference>
<feature type="region of interest" description="Disordered" evidence="14">
    <location>
        <begin position="457"/>
        <end position="523"/>
    </location>
</feature>
<dbReference type="GO" id="GO:0007096">
    <property type="term" value="P:regulation of exit from mitosis"/>
    <property type="evidence" value="ECO:0007669"/>
    <property type="project" value="UniProtKB-ARBA"/>
</dbReference>
<dbReference type="InterPro" id="IPR000387">
    <property type="entry name" value="Tyr_Pase_dom"/>
</dbReference>
<evidence type="ECO:0000256" key="2">
    <source>
        <dbReference type="ARBA" id="ARBA00004496"/>
    </source>
</evidence>
<dbReference type="AlphaFoldDB" id="A0A9N8H9H0"/>
<evidence type="ECO:0000259" key="16">
    <source>
        <dbReference type="PROSITE" id="PS50056"/>
    </source>
</evidence>
<dbReference type="InterPro" id="IPR020422">
    <property type="entry name" value="TYR_PHOSPHATASE_DUAL_dom"/>
</dbReference>
<dbReference type="InterPro" id="IPR029021">
    <property type="entry name" value="Prot-tyrosine_phosphatase-like"/>
</dbReference>
<evidence type="ECO:0000259" key="15">
    <source>
        <dbReference type="PROSITE" id="PS50054"/>
    </source>
</evidence>
<dbReference type="GO" id="GO:0032954">
    <property type="term" value="P:regulation of cytokinetic process"/>
    <property type="evidence" value="ECO:0007669"/>
    <property type="project" value="UniProtKB-ARBA"/>
</dbReference>
<keyword evidence="10" id="KW-0904">Protein phosphatase</keyword>
<dbReference type="GO" id="GO:0004725">
    <property type="term" value="F:protein tyrosine phosphatase activity"/>
    <property type="evidence" value="ECO:0007669"/>
    <property type="project" value="UniProtKB-EC"/>
</dbReference>
<comment type="subcellular location">
    <subcellularLocation>
        <location evidence="2">Cytoplasm</location>
    </subcellularLocation>
    <subcellularLocation>
        <location evidence="1">Nucleus</location>
    </subcellularLocation>
</comment>
<dbReference type="PROSITE" id="PS50054">
    <property type="entry name" value="TYR_PHOSPHATASE_DUAL"/>
    <property type="match status" value="1"/>
</dbReference>
<dbReference type="GO" id="GO:0033554">
    <property type="term" value="P:cellular response to stress"/>
    <property type="evidence" value="ECO:0007669"/>
    <property type="project" value="UniProtKB-ARBA"/>
</dbReference>
<dbReference type="FunFam" id="3.90.190.10:FF:000038">
    <property type="entry name" value="Tyrosine-protein phosphatase CDC14"/>
    <property type="match status" value="1"/>
</dbReference>
<dbReference type="GO" id="GO:0000278">
    <property type="term" value="P:mitotic cell cycle"/>
    <property type="evidence" value="ECO:0007669"/>
    <property type="project" value="UniProtKB-ARBA"/>
</dbReference>
<dbReference type="CDD" id="cd14499">
    <property type="entry name" value="CDC14_C"/>
    <property type="match status" value="1"/>
</dbReference>
<protein>
    <recommendedName>
        <fullName evidence="4">protein-tyrosine-phosphatase</fullName>
        <ecNumber evidence="4">3.1.3.48</ecNumber>
    </recommendedName>
</protein>
<keyword evidence="11" id="KW-0539">Nucleus</keyword>
<dbReference type="CDD" id="cd17657">
    <property type="entry name" value="CDC14_N"/>
    <property type="match status" value="1"/>
</dbReference>
<dbReference type="Gene3D" id="3.90.190.10">
    <property type="entry name" value="Protein tyrosine phosphatase superfamily"/>
    <property type="match status" value="2"/>
</dbReference>
<evidence type="ECO:0000256" key="13">
    <source>
        <dbReference type="ARBA" id="ARBA00023306"/>
    </source>
</evidence>
<evidence type="ECO:0000256" key="5">
    <source>
        <dbReference type="ARBA" id="ARBA00022490"/>
    </source>
</evidence>
<dbReference type="GO" id="GO:0005856">
    <property type="term" value="C:cytoskeleton"/>
    <property type="evidence" value="ECO:0007669"/>
    <property type="project" value="UniProtKB-ARBA"/>
</dbReference>
<dbReference type="Pfam" id="PF14671">
    <property type="entry name" value="DSPn"/>
    <property type="match status" value="1"/>
</dbReference>
<evidence type="ECO:0000256" key="6">
    <source>
        <dbReference type="ARBA" id="ARBA00022553"/>
    </source>
</evidence>
<feature type="domain" description="Tyrosine-protein phosphatase" evidence="15">
    <location>
        <begin position="257"/>
        <end position="403"/>
    </location>
</feature>
<dbReference type="GO" id="GO:0051321">
    <property type="term" value="P:meiotic cell cycle"/>
    <property type="evidence" value="ECO:0007669"/>
    <property type="project" value="UniProtKB-KW"/>
</dbReference>
<name>A0A9N8H9H0_9STRA</name>
<evidence type="ECO:0000256" key="7">
    <source>
        <dbReference type="ARBA" id="ARBA00022618"/>
    </source>
</evidence>
<comment type="caution">
    <text evidence="17">The sequence shown here is derived from an EMBL/GenBank/DDBJ whole genome shotgun (WGS) entry which is preliminary data.</text>
</comment>
<dbReference type="InterPro" id="IPR050561">
    <property type="entry name" value="PTP"/>
</dbReference>
<keyword evidence="7" id="KW-0132">Cell division</keyword>
<dbReference type="PROSITE" id="PS00383">
    <property type="entry name" value="TYR_PHOSPHATASE_1"/>
    <property type="match status" value="1"/>
</dbReference>
<keyword evidence="9" id="KW-0378">Hydrolase</keyword>
<evidence type="ECO:0000256" key="1">
    <source>
        <dbReference type="ARBA" id="ARBA00004123"/>
    </source>
</evidence>
<dbReference type="InterPro" id="IPR016130">
    <property type="entry name" value="Tyr_Pase_AS"/>
</dbReference>
<organism evidence="17 18">
    <name type="scientific">Seminavis robusta</name>
    <dbReference type="NCBI Taxonomy" id="568900"/>
    <lineage>
        <taxon>Eukaryota</taxon>
        <taxon>Sar</taxon>
        <taxon>Stramenopiles</taxon>
        <taxon>Ochrophyta</taxon>
        <taxon>Bacillariophyta</taxon>
        <taxon>Bacillariophyceae</taxon>
        <taxon>Bacillariophycidae</taxon>
        <taxon>Naviculales</taxon>
        <taxon>Naviculaceae</taxon>
        <taxon>Seminavis</taxon>
    </lineage>
</organism>
<dbReference type="GO" id="GO:0031981">
    <property type="term" value="C:nuclear lumen"/>
    <property type="evidence" value="ECO:0007669"/>
    <property type="project" value="UniProtKB-ARBA"/>
</dbReference>
<evidence type="ECO:0000256" key="14">
    <source>
        <dbReference type="SAM" id="MobiDB-lite"/>
    </source>
</evidence>
<dbReference type="PROSITE" id="PS50056">
    <property type="entry name" value="TYR_PHOSPHATASE_2"/>
    <property type="match status" value="1"/>
</dbReference>
<accession>A0A9N8H9H0</accession>
<evidence type="ECO:0000256" key="10">
    <source>
        <dbReference type="ARBA" id="ARBA00022912"/>
    </source>
</evidence>
<evidence type="ECO:0000256" key="12">
    <source>
        <dbReference type="ARBA" id="ARBA00023254"/>
    </source>
</evidence>
<dbReference type="EMBL" id="CAICTM010000116">
    <property type="protein sequence ID" value="CAB9501748.1"/>
    <property type="molecule type" value="Genomic_DNA"/>
</dbReference>
<dbReference type="InterPro" id="IPR000340">
    <property type="entry name" value="Dual-sp_phosphatase_cat-dom"/>
</dbReference>
<comment type="similarity">
    <text evidence="3">Belongs to the protein-tyrosine phosphatase family. Non-receptor class CDC14 subfamily.</text>
</comment>
<gene>
    <name evidence="17" type="ORF">SEMRO_117_G057410.1</name>
</gene>
<keyword evidence="12" id="KW-0469">Meiosis</keyword>
<keyword evidence="8" id="KW-0498">Mitosis</keyword>
<sequence>MATEVDRHTLASSSTTAAPRSLHSAAVYTAPATMAKNPLRPAVEIVEDRVYYMATKSRPTQDASFRRDAKGQKKQIHYYSIDNELVYWNFFLDFGPLNLGQLYRFCTKLNQKLQNLPNHIICFYSSTAPAKRANAVCLIGCWQILYLQRTPEQALNGFRLASSVAFPVPPAENSSAPPLSRRANPTISPLPPFHDASPCACTYELTVWDCLKGLDKAHRYGFFDFQDFDVEEYEHFEQVENGDLNWIVYGKILAFAGPSYERRVSPEGYCTLAPSDYIPYFKKKHVSLVVRLNRKAYHEEDFQKAGINHLEQFYVDGSCPPMKILDRVVEGFESVPVGEAFAVHCKAGLGRTGTCIGAYLMKHYRFTASEVIAWMRICRPGCVIGPQQQFLKEIEQRMWQLGAVEGSLESGKQICSKLTTSFNCISGGAGIMPCQDDVDGSGRVVNVDDEAVVGRAGQADGLLSARTRNRNGSGKSRRSAPPTPETAKPKSKQHHNHHQQQQPVMVTPDPPGKSKCDGTRWYI</sequence>
<evidence type="ECO:0000256" key="4">
    <source>
        <dbReference type="ARBA" id="ARBA00013064"/>
    </source>
</evidence>
<keyword evidence="5" id="KW-0963">Cytoplasm</keyword>
<dbReference type="PANTHER" id="PTHR23339">
    <property type="entry name" value="TYROSINE SPECIFIC PROTEIN PHOSPHATASE AND DUAL SPECIFICITY PROTEIN PHOSPHATASE"/>
    <property type="match status" value="1"/>
</dbReference>
<dbReference type="GO" id="GO:0005737">
    <property type="term" value="C:cytoplasm"/>
    <property type="evidence" value="ECO:0007669"/>
    <property type="project" value="UniProtKB-SubCell"/>
</dbReference>
<keyword evidence="6" id="KW-0597">Phosphoprotein</keyword>
<dbReference type="GO" id="GO:0051301">
    <property type="term" value="P:cell division"/>
    <property type="evidence" value="ECO:0007669"/>
    <property type="project" value="UniProtKB-KW"/>
</dbReference>
<proteinExistence type="inferred from homology"/>
<evidence type="ECO:0000313" key="18">
    <source>
        <dbReference type="Proteomes" id="UP001153069"/>
    </source>
</evidence>
<dbReference type="Pfam" id="PF00782">
    <property type="entry name" value="DSPc"/>
    <property type="match status" value="1"/>
</dbReference>
<feature type="domain" description="Tyrosine specific protein phosphatases" evidence="16">
    <location>
        <begin position="322"/>
        <end position="390"/>
    </location>
</feature>
<keyword evidence="13" id="KW-0131">Cell cycle</keyword>
<dbReference type="EC" id="3.1.3.48" evidence="4"/>
<evidence type="ECO:0000256" key="9">
    <source>
        <dbReference type="ARBA" id="ARBA00022801"/>
    </source>
</evidence>
<dbReference type="InterPro" id="IPR029260">
    <property type="entry name" value="DSPn"/>
</dbReference>
<dbReference type="OrthoDB" id="266663at2759"/>
<keyword evidence="18" id="KW-1185">Reference proteome</keyword>
<dbReference type="Proteomes" id="UP001153069">
    <property type="component" value="Unassembled WGS sequence"/>
</dbReference>
<dbReference type="SMART" id="SM00195">
    <property type="entry name" value="DSPc"/>
    <property type="match status" value="1"/>
</dbReference>